<organism evidence="1 2">
    <name type="scientific">Rhodopirellula europaea 6C</name>
    <dbReference type="NCBI Taxonomy" id="1263867"/>
    <lineage>
        <taxon>Bacteria</taxon>
        <taxon>Pseudomonadati</taxon>
        <taxon>Planctomycetota</taxon>
        <taxon>Planctomycetia</taxon>
        <taxon>Pirellulales</taxon>
        <taxon>Pirellulaceae</taxon>
        <taxon>Rhodopirellula</taxon>
    </lineage>
</organism>
<evidence type="ECO:0000313" key="1">
    <source>
        <dbReference type="EMBL" id="EMB17720.1"/>
    </source>
</evidence>
<dbReference type="AlphaFoldDB" id="M2AKR9"/>
<reference evidence="1" key="2">
    <citation type="journal article" date="2013" name="Mar. Genomics">
        <title>Expression of sulfatases in Rhodopirellula baltica and the diversity of sulfatases in the genus Rhodopirellula.</title>
        <authorList>
            <person name="Wegner C.E."/>
            <person name="Richter-Heitmann T."/>
            <person name="Klindworth A."/>
            <person name="Klockow C."/>
            <person name="Richter M."/>
            <person name="Achstetter T."/>
            <person name="Glockner F.O."/>
            <person name="Harder J."/>
        </authorList>
    </citation>
    <scope>NUCLEOTIDE SEQUENCE [LARGE SCALE GENOMIC DNA]</scope>
    <source>
        <strain evidence="1">6C</strain>
    </source>
</reference>
<accession>M2AKR9</accession>
<dbReference type="InterPro" id="IPR021948">
    <property type="entry name" value="DUF3565"/>
</dbReference>
<keyword evidence="2" id="KW-1185">Reference proteome</keyword>
<comment type="caution">
    <text evidence="1">The sequence shown here is derived from an EMBL/GenBank/DDBJ whole genome shotgun (WGS) entry which is preliminary data.</text>
</comment>
<dbReference type="Pfam" id="PF12088">
    <property type="entry name" value="DUF3565"/>
    <property type="match status" value="1"/>
</dbReference>
<protein>
    <submittedName>
        <fullName evidence="1">Uncharacterized protein</fullName>
    </submittedName>
</protein>
<dbReference type="PATRIC" id="fig|1263867.3.peg.1675"/>
<dbReference type="Proteomes" id="UP000011529">
    <property type="component" value="Unassembled WGS sequence"/>
</dbReference>
<dbReference type="EMBL" id="ANMO01000090">
    <property type="protein sequence ID" value="EMB17720.1"/>
    <property type="molecule type" value="Genomic_DNA"/>
</dbReference>
<evidence type="ECO:0000313" key="2">
    <source>
        <dbReference type="Proteomes" id="UP000011529"/>
    </source>
</evidence>
<dbReference type="RefSeq" id="WP_008655333.1">
    <property type="nucleotide sequence ID" value="NZ_ANMO01000090.1"/>
</dbReference>
<sequence>MTEPSSVIQQPIIGYHRDEEGHWVAQLACGHNQHVRHDPPLVRREWVTTSAGRESMLGFHLGCKKCTEGAPADDRPYFASLLSKMPAGTFAEMTAEEWRIINDPMLRGDSAAFIERLADLGKPGVQPMLEILRHSVQTIPEWHKRRQVVLAVCRGLARLGPDAGEALPLVQSHFEQKRCPITNSANDALAWRIAMARMGLPIEKLPHPSSWKEPAIAKMKSRVSRRVAKYDPDAGL</sequence>
<name>M2AKR9_9BACT</name>
<reference evidence="1" key="1">
    <citation type="submission" date="2012-11" db="EMBL/GenBank/DDBJ databases">
        <title>Permanent draft genomes of Rhodopirellula europaea strain SH398 and 6C.</title>
        <authorList>
            <person name="Richter M."/>
            <person name="Richter-Heitmann T."/>
            <person name="Frank C."/>
            <person name="Harder J."/>
            <person name="Glockner F.O."/>
        </authorList>
    </citation>
    <scope>NUCLEOTIDE SEQUENCE</scope>
    <source>
        <strain evidence="1">6C</strain>
    </source>
</reference>
<proteinExistence type="predicted"/>
<gene>
    <name evidence="1" type="ORF">RE6C_01582</name>
</gene>